<feature type="compositionally biased region" description="Low complexity" evidence="1">
    <location>
        <begin position="2431"/>
        <end position="2443"/>
    </location>
</feature>
<feature type="signal peptide" evidence="3">
    <location>
        <begin position="1"/>
        <end position="15"/>
    </location>
</feature>
<feature type="transmembrane region" description="Helical" evidence="2">
    <location>
        <begin position="2162"/>
        <end position="2182"/>
    </location>
</feature>
<feature type="transmembrane region" description="Helical" evidence="2">
    <location>
        <begin position="1322"/>
        <end position="1345"/>
    </location>
</feature>
<feature type="compositionally biased region" description="Polar residues" evidence="1">
    <location>
        <begin position="2565"/>
        <end position="2578"/>
    </location>
</feature>
<protein>
    <submittedName>
        <fullName evidence="4">Uncharacterized protein</fullName>
    </submittedName>
</protein>
<feature type="transmembrane region" description="Helical" evidence="2">
    <location>
        <begin position="1560"/>
        <end position="1580"/>
    </location>
</feature>
<feature type="transmembrane region" description="Helical" evidence="2">
    <location>
        <begin position="2213"/>
        <end position="2230"/>
    </location>
</feature>
<feature type="region of interest" description="Disordered" evidence="1">
    <location>
        <begin position="2261"/>
        <end position="2281"/>
    </location>
</feature>
<feature type="region of interest" description="Disordered" evidence="1">
    <location>
        <begin position="2308"/>
        <end position="2578"/>
    </location>
</feature>
<proteinExistence type="predicted"/>
<evidence type="ECO:0000256" key="2">
    <source>
        <dbReference type="SAM" id="Phobius"/>
    </source>
</evidence>
<feature type="compositionally biased region" description="Acidic residues" evidence="1">
    <location>
        <begin position="2262"/>
        <end position="2272"/>
    </location>
</feature>
<keyword evidence="2" id="KW-1133">Transmembrane helix</keyword>
<keyword evidence="2" id="KW-0472">Membrane</keyword>
<sequence length="2578" mass="286120">MALARAWWLIPLVAAQDLGLPVIPRQIPRRVGIINESPTPGAWVVNELKLYFTETCDEVSLLEPASSADIYDSGTRLETALFTTGAYAFDNVLSTNWTADCMVQLGGCQAATVGLGIDISFTEAYAEAVTERESVWSILGPLLEAITVKCIHIFQSDDIYEKCDDISIVNGFMVPDSDPPEYSYEVVQTFYAVSAGAWSRRPAPLNYLWRLQNVQETLGPWSLNEVEFFEDDLCTFQLSGAIFSVGSDKTSGVSPSIYSERNVFDGNVSSFWIAKCDPIPGSLAPVIWGDGLHFDGCEPEQAYVGLEFDMPQTVRCVRLFQNVPRDIFERESRRSWTEGFALQRWTGVEWKMEEQFWDPKVTNFGDPKYAPTFVLPTPFIGNAPGVWEDLRPANMSCWRLSNDDYTQGQWSVLELEFFTSEFCVESPEGGNPRVSGIPLAMQGPKDTSVQNAYDGDTRQDLTWTSSCSKGLGNSCMPGEAWLGIYVRGQQPDVKCFKLLQSKNLNEQSSFVSLHVYLDGQWRTHSMHPEIGGGTWNRRPAPQWSLWRIRNNNEILGQWQVHEVRAYRDPLCLVQMTPGLAIASGYHGVDEPQGAFDGDSVTSWVANCDVSCDQARRYWIGVELPADAVELQPDAQGTMAKENVVRCFRVWQSERLDRQMVSAQVQIWNGEIYTMSPVTDTGSLQDLGGGVWSRPAASFMTKWRLIPDDPTDRLWRLMELELYADSACQHRLNRSGDTGGGTSILASGYVPFVSYFDRMAKGKMWSEAQHLNDGDLSTGLLLQHQPNTNHSRFAFVGVDFLSVSTWVKCIKLLQGPMPEESVSSAKLEVWNGHEWASNDPELSQFEVQLDGLGGGGWQRRPAEPGSLWRVENAVEVPQGWALYEVEFFTGSDCSSGRLVGSVIASGYAPPVEDHAPVNAIDGNISTIWLSQCCPVDIFSRPLGFEQFENFRVGCNVSDAWVGVDLGTGKTEQNVRCLRIYQAGYELMQSPSAWVSKWDGRAWVQQWRMDGLGGSDWNRRPAAGNSMWRLQYLSRKDEACPSQLLRITHRPWGVADLKFFSDDDCLTPIEGGQPITSGGFDFFQPSVADQISYHSSRIVDKETEVSTGLTSQLTTWAANCRTGFLTNAAEDTNCSGAWVGLQWQKAHEVRCVTLVQSRWEASKCCDAADRLELQRWNGSMWVEASWFRRPPPPAVPTENNVRPPVHLGATFKNIGICPSRLSSKRIWEEALEEKRSRRDSETCIVKLTGAVPLLAEPGCIKHERCRDVVGNEGTCCPIGDLVESANRCCCGFLGGEPVFLDEYTYSDARDKLSFEYATIWMSNVLPWIGLAVTIALYLAAVLFPADVEARAKAWIRKDLFALPGTRGRGKRLFFKRVVVVVSWPLLAWRTYLRISRSETSKFIRWFILPNGRTPRPLELYRSLLFLAFGSVFAGMAPWLLLGAVLGEMMIGSALQLCQVIRYFKSPFDPLDLRDMQLRQEVSRVKVKYDDGMASALDVAVNVAATFVFGLAYFGKFIFDLLIVRAQMLSFEAIENIEADKVVELFPGLLETLREPAMLLYDMMYFTSQAISLSLGTLVGIPLCEGPCALAGSVALVMILYGASQWLNYDLFGLFVAARQVVRATRPECQRVLAQSLILFCLSASFAAVQMTMVLFTRALAFANPFVVSTWVCEYDDTLAIFVGRLLLTGSSLVGLVFVFLCVNGHFMGQDYITARVASFLGIDLTALDPDGIGEEGGMFRLNVFGAALPTLFGIWWDPWNIDAYLVHERAHVYSMELRDPQACKRCDKIHVQYELMMTATGRTVSAAVQIVPYGAVVAKACEYLNDPPLVYIGNKMSCLKMKKLERPPRPRKKNVLIRAYYLLAEILAYSVEYLVPFLRRLTSIGILIYLALGTFTLTEQNLAEQGTYVILGGFTLSFVKASLERFIPALLKYGLTGVYFAISSAQGIKTKVNLLVRTISGQVLSGATCAGMISGSIMAAEWASRDNAIIISSSVGYVYSLLTLLINASLEGEAPEVGDAPKKKRMLQLVLKILAAVLTGGALGAVVIYAGEAGLQMESQITDSFSFQNQIGNRWTARDSIGLVAVIVAVQFVVLRVILVEDQQPIDEQAEREPRWRSSPTRVVLRSMQFFPCFAAIPTCTLISTVLTDWVASPLGLSPLNRQILLLMQVVILANISALTINRLMDSFPQLMGFFACVLSACMLCPWNFLFGAFTAVWIGVAVGSILEEVILRRTLQREIKRREATGEDDMAFFDQKRAASMEEWQELEDDEEPSLPPPEPDRADKLQAYLELAAAGHSPIDYVREMSGLEPREEENENRFALENWESNVASSSEGDGSRSRSDEGSVEVDALEDELDEDEEELPELRPLDARSLELMKSRSFPSSSELVDPPDLLDVQESEASNSKDRPPSEDEREGDDVELPEDAGDADLRAAAAAALAAAPVPSVPEPAREEPEEEEEAEERSNEEQRLEVRSPTAASESAEAAAEAAIVPAESGAMQLARPEDVESPSAAEQARRAHLEAAESKPAAQVNPMLKSLSPKRQDLWSRVHGARQPRAVPSLRPAPNSQRGPKSSRSAG</sequence>
<feature type="transmembrane region" description="Helical" evidence="2">
    <location>
        <begin position="1952"/>
        <end position="1975"/>
    </location>
</feature>
<evidence type="ECO:0000313" key="4">
    <source>
        <dbReference type="EMBL" id="CAK9066285.1"/>
    </source>
</evidence>
<name>A0ABP0NR68_9DINO</name>
<feature type="transmembrane region" description="Helical" evidence="2">
    <location>
        <begin position="2079"/>
        <end position="2097"/>
    </location>
</feature>
<feature type="transmembrane region" description="Helical" evidence="2">
    <location>
        <begin position="1875"/>
        <end position="1893"/>
    </location>
</feature>
<evidence type="ECO:0000256" key="3">
    <source>
        <dbReference type="SAM" id="SignalP"/>
    </source>
</evidence>
<comment type="caution">
    <text evidence="4">The sequence shown here is derived from an EMBL/GenBank/DDBJ whole genome shotgun (WGS) entry which is preliminary data.</text>
</comment>
<feature type="transmembrane region" description="Helical" evidence="2">
    <location>
        <begin position="1586"/>
        <end position="1613"/>
    </location>
</feature>
<feature type="transmembrane region" description="Helical" evidence="2">
    <location>
        <begin position="1496"/>
        <end position="1516"/>
    </location>
</feature>
<dbReference type="EMBL" id="CAXAMN010022084">
    <property type="protein sequence ID" value="CAK9066285.1"/>
    <property type="molecule type" value="Genomic_DNA"/>
</dbReference>
<organism evidence="4 5">
    <name type="scientific">Durusdinium trenchii</name>
    <dbReference type="NCBI Taxonomy" id="1381693"/>
    <lineage>
        <taxon>Eukaryota</taxon>
        <taxon>Sar</taxon>
        <taxon>Alveolata</taxon>
        <taxon>Dinophyceae</taxon>
        <taxon>Suessiales</taxon>
        <taxon>Symbiodiniaceae</taxon>
        <taxon>Durusdinium</taxon>
    </lineage>
</organism>
<feature type="transmembrane region" description="Helical" evidence="2">
    <location>
        <begin position="2027"/>
        <end position="2048"/>
    </location>
</feature>
<feature type="compositionally biased region" description="Basic and acidic residues" evidence="1">
    <location>
        <begin position="2514"/>
        <end position="2524"/>
    </location>
</feature>
<feature type="chain" id="PRO_5046846532" evidence="3">
    <location>
        <begin position="16"/>
        <end position="2578"/>
    </location>
</feature>
<gene>
    <name evidence="4" type="ORF">CCMP2556_LOCUS32545</name>
</gene>
<feature type="compositionally biased region" description="Basic and acidic residues" evidence="1">
    <location>
        <begin position="2363"/>
        <end position="2377"/>
    </location>
</feature>
<reference evidence="4 5" key="1">
    <citation type="submission" date="2024-02" db="EMBL/GenBank/DDBJ databases">
        <authorList>
            <person name="Chen Y."/>
            <person name="Shah S."/>
            <person name="Dougan E. K."/>
            <person name="Thang M."/>
            <person name="Chan C."/>
        </authorList>
    </citation>
    <scope>NUCLEOTIDE SEQUENCE [LARGE SCALE GENOMIC DNA]</scope>
</reference>
<feature type="transmembrane region" description="Helical" evidence="2">
    <location>
        <begin position="1987"/>
        <end position="2006"/>
    </location>
</feature>
<feature type="compositionally biased region" description="Basic and acidic residues" evidence="1">
    <location>
        <begin position="2462"/>
        <end position="2472"/>
    </location>
</feature>
<feature type="compositionally biased region" description="Acidic residues" evidence="1">
    <location>
        <begin position="2344"/>
        <end position="2362"/>
    </location>
</feature>
<keyword evidence="5" id="KW-1185">Reference proteome</keyword>
<feature type="transmembrane region" description="Helical" evidence="2">
    <location>
        <begin position="1923"/>
        <end position="1940"/>
    </location>
</feature>
<feature type="transmembrane region" description="Helical" evidence="2">
    <location>
        <begin position="1634"/>
        <end position="1656"/>
    </location>
</feature>
<dbReference type="Proteomes" id="UP001642484">
    <property type="component" value="Unassembled WGS sequence"/>
</dbReference>
<feature type="compositionally biased region" description="Low complexity" evidence="1">
    <location>
        <begin position="2477"/>
        <end position="2497"/>
    </location>
</feature>
<keyword evidence="2" id="KW-0812">Transmembrane</keyword>
<evidence type="ECO:0000256" key="1">
    <source>
        <dbReference type="SAM" id="MobiDB-lite"/>
    </source>
</evidence>
<keyword evidence="3" id="KW-0732">Signal</keyword>
<feature type="transmembrane region" description="Helical" evidence="2">
    <location>
        <begin position="1421"/>
        <end position="1443"/>
    </location>
</feature>
<feature type="transmembrane region" description="Helical" evidence="2">
    <location>
        <begin position="2128"/>
        <end position="2150"/>
    </location>
</feature>
<feature type="transmembrane region" description="Helical" evidence="2">
    <location>
        <begin position="1676"/>
        <end position="1700"/>
    </location>
</feature>
<feature type="compositionally biased region" description="Acidic residues" evidence="1">
    <location>
        <begin position="2412"/>
        <end position="2427"/>
    </location>
</feature>
<evidence type="ECO:0000313" key="5">
    <source>
        <dbReference type="Proteomes" id="UP001642484"/>
    </source>
</evidence>
<accession>A0ABP0NR68</accession>